<feature type="compositionally biased region" description="Basic and acidic residues" evidence="1">
    <location>
        <begin position="854"/>
        <end position="872"/>
    </location>
</feature>
<evidence type="ECO:0000259" key="4">
    <source>
        <dbReference type="Pfam" id="PF21143"/>
    </source>
</evidence>
<dbReference type="Pfam" id="PF16399">
    <property type="entry name" value="Aquarius_N_1st"/>
    <property type="match status" value="1"/>
</dbReference>
<accession>A0A4P9Y898</accession>
<dbReference type="PANTHER" id="PTHR10887">
    <property type="entry name" value="DNA2/NAM7 HELICASE FAMILY"/>
    <property type="match status" value="1"/>
</dbReference>
<dbReference type="InterPro" id="IPR041677">
    <property type="entry name" value="DNA2/NAM7_AAA_11"/>
</dbReference>
<protein>
    <submittedName>
        <fullName evidence="5">P-loop containing nucleoside triphosphate hydrolase protein</fullName>
    </submittedName>
</protein>
<evidence type="ECO:0000313" key="5">
    <source>
        <dbReference type="EMBL" id="RKP14200.1"/>
    </source>
</evidence>
<feature type="domain" description="RNA helicase aquarius N-terminal" evidence="3">
    <location>
        <begin position="7"/>
        <end position="432"/>
    </location>
</feature>
<dbReference type="GO" id="GO:0003729">
    <property type="term" value="F:mRNA binding"/>
    <property type="evidence" value="ECO:0007669"/>
    <property type="project" value="TreeGrafter"/>
</dbReference>
<reference evidence="6" key="1">
    <citation type="journal article" date="2018" name="Nat. Microbiol.">
        <title>Leveraging single-cell genomics to expand the fungal tree of life.</title>
        <authorList>
            <person name="Ahrendt S.R."/>
            <person name="Quandt C.A."/>
            <person name="Ciobanu D."/>
            <person name="Clum A."/>
            <person name="Salamov A."/>
            <person name="Andreopoulos B."/>
            <person name="Cheng J.F."/>
            <person name="Woyke T."/>
            <person name="Pelin A."/>
            <person name="Henrissat B."/>
            <person name="Reynolds N.K."/>
            <person name="Benny G.L."/>
            <person name="Smith M.E."/>
            <person name="James T.Y."/>
            <person name="Grigoriev I.V."/>
        </authorList>
    </citation>
    <scope>NUCLEOTIDE SEQUENCE [LARGE SCALE GENOMIC DNA]</scope>
</reference>
<feature type="region of interest" description="Disordered" evidence="1">
    <location>
        <begin position="1488"/>
        <end position="1507"/>
    </location>
</feature>
<dbReference type="Pfam" id="PF13086">
    <property type="entry name" value="AAA_11"/>
    <property type="match status" value="1"/>
</dbReference>
<dbReference type="Proteomes" id="UP000267251">
    <property type="component" value="Unassembled WGS sequence"/>
</dbReference>
<feature type="compositionally biased region" description="Low complexity" evidence="1">
    <location>
        <begin position="1496"/>
        <end position="1507"/>
    </location>
</feature>
<dbReference type="InterPro" id="IPR045055">
    <property type="entry name" value="DNA2/NAM7-like"/>
</dbReference>
<keyword evidence="5" id="KW-0378">Hydrolase</keyword>
<dbReference type="PANTHER" id="PTHR10887:SF5">
    <property type="entry name" value="RNA HELICASE AQUARIUS"/>
    <property type="match status" value="1"/>
</dbReference>
<gene>
    <name evidence="5" type="ORF">BJ684DRAFT_15461</name>
</gene>
<evidence type="ECO:0000313" key="6">
    <source>
        <dbReference type="Proteomes" id="UP000267251"/>
    </source>
</evidence>
<dbReference type="Gene3D" id="3.40.50.300">
    <property type="entry name" value="P-loop containing nucleotide triphosphate hydrolases"/>
    <property type="match status" value="2"/>
</dbReference>
<dbReference type="Pfam" id="PF21143">
    <property type="entry name" value="Aquarius_N_2nd"/>
    <property type="match status" value="1"/>
</dbReference>
<proteinExistence type="predicted"/>
<organism evidence="5 6">
    <name type="scientific">Piptocephalis cylindrospora</name>
    <dbReference type="NCBI Taxonomy" id="1907219"/>
    <lineage>
        <taxon>Eukaryota</taxon>
        <taxon>Fungi</taxon>
        <taxon>Fungi incertae sedis</taxon>
        <taxon>Zoopagomycota</taxon>
        <taxon>Zoopagomycotina</taxon>
        <taxon>Zoopagomycetes</taxon>
        <taxon>Zoopagales</taxon>
        <taxon>Piptocephalidaceae</taxon>
        <taxon>Piptocephalis</taxon>
    </lineage>
</organism>
<feature type="domain" description="RNA helicase aquarius beta-barrel" evidence="4">
    <location>
        <begin position="566"/>
        <end position="724"/>
    </location>
</feature>
<dbReference type="InterPro" id="IPR048966">
    <property type="entry name" value="Aquarius_b-barrel"/>
</dbReference>
<dbReference type="SUPFAM" id="SSF52540">
    <property type="entry name" value="P-loop containing nucleoside triphosphate hydrolases"/>
    <property type="match status" value="1"/>
</dbReference>
<feature type="compositionally biased region" description="Acidic residues" evidence="1">
    <location>
        <begin position="755"/>
        <end position="773"/>
    </location>
</feature>
<evidence type="ECO:0000259" key="2">
    <source>
        <dbReference type="Pfam" id="PF13086"/>
    </source>
</evidence>
<sequence>MSPAHPLVNLAVKHWQSKAQKGKLGKTNQIRWSPAIVQEVYDQANLADQILPATSLSILSRTDYVEKYLWPHYEKDASEATTQAIVAILLYRQETTDFFSWDVLLHPTEVAKLEVQDRITFFYHHLFSRSLRQEASALTGTIRAVKFLSLSFRYLHEASIRTACLPYVLLPIWSQLSSNHRDAELIRVPQLRKLWRLTEKRFNQAAYKYSHVVSPYLGYRRRETYTFIGGTGVVVSSPAPAQVMDTDEVLDDKAAPSREKSSYRLSLSLLSAILVEYILSVLGLIITLTSQLPTRRFTWALLQDHHFLPHLRVLYSSLQSPHPSLTTAYNRLTYLMTLPVDEHTGSPITEKTMLRRLSRDLGQLQQFVFAHYGERMHGLSLVSFSSLLKGQGSGLVKQLELLDDPSTTSPSQEIRSLLERLGLGFSRYPPNSPEAMVGKEVPGLVLLETFRDAYTSRANIILSSFISTASQHGSSVFSLPSIFPTENDLFLATTTDVSSVDQSLLRDRPLQYLTLPDLLHQWYFHLRSLVVQEVKPIMLDSVARLQPSSAVQQSSPSPGSKANVATSVLFSGWSRYAAPLTSAPSLRECLYQQGPTGRELRSLQLDVRIDLGRYTASVRGEWERHLRIGDTLFLLHVAWDEEEGGSTPNWRIRGVRGARLDEFIALDGSKLGRRTREVMEQEGITIRGYRLALDPYQGELDVKAREEGREMDDRMYQSYNILLRLPEAGKGGRRATLEALGAALGECMLVHGEEDGGDEDQSDDEDDESDEEMKEERERLCVVPGWLEAVLLGYGDPAGAHYTQLTQQGKEESKDRKRKLPLYEAVRGDDQLKAAFPDLTLMTSEGQKGAQGSEKAKKKEKATKASKEEEPGPKANGMQWVEISEIDGTIRWLRENQEEEADEFLASYSTSQLDLSYTPPQIQAIQSGTSRGLSLISGGPGTGKATVIAQTIANLYRCEPKKRILVLAGSEGELSRLFMSIHQTGIVEDRHIARVGPGGFDQIGLSLRQAVDIALQRRLWILAQVDQLAMAMNLEGEYGSTCETAGYFYLTHVMPRWGDFEREVGRIKEEGGGTEAVRRAFPFTPFWGEEALWEGEGKAENQTVEEAFRKAYRAYKYVQVRIFEALEELRPLELIKDVAGRAKYLLGHGARVIGMTCQEACVRRTMLREMNFRYDTVILTGAERVSEGDSLVSLFLLPSLRDRRGLDRVILAGDGEAVWERNGQSLLSRFLSLGVPRVRLGDQARSRPEISLLYRWAYSGPPEGLRDMEEVVSPSSSSPAYAHGNAGFTYSRQWIQVEGEGALEPSPGFLQNVDEAEYVIATYQYMRLLGYPSESILLLATTPGQRALLRDVWGKRCGWNREALWGPVIRISTVDEAIREGAVADYVLLSLVWTQGEHPVEKMVAKAASRARLGAYLFGQHRQFGEEALSKDWVQELLDPQVPRKLAIQVGEMWKADGVDRSGGSGTVSEMENLEHLGKYVHRMMEDWSRHHQKQQEQQGQQQKEAE</sequence>
<dbReference type="GO" id="GO:0071013">
    <property type="term" value="C:catalytic step 2 spliceosome"/>
    <property type="evidence" value="ECO:0007669"/>
    <property type="project" value="TreeGrafter"/>
</dbReference>
<dbReference type="InterPro" id="IPR027417">
    <property type="entry name" value="P-loop_NTPase"/>
</dbReference>
<dbReference type="InterPro" id="IPR032174">
    <property type="entry name" value="Aquarius_N"/>
</dbReference>
<evidence type="ECO:0000259" key="3">
    <source>
        <dbReference type="Pfam" id="PF16399"/>
    </source>
</evidence>
<dbReference type="GO" id="GO:0016787">
    <property type="term" value="F:hydrolase activity"/>
    <property type="evidence" value="ECO:0007669"/>
    <property type="project" value="UniProtKB-KW"/>
</dbReference>
<dbReference type="OrthoDB" id="1879at2759"/>
<name>A0A4P9Y898_9FUNG</name>
<dbReference type="EMBL" id="KZ987869">
    <property type="protein sequence ID" value="RKP14200.1"/>
    <property type="molecule type" value="Genomic_DNA"/>
</dbReference>
<keyword evidence="6" id="KW-1185">Reference proteome</keyword>
<feature type="domain" description="DNA2/NAM7 helicase helicase" evidence="2">
    <location>
        <begin position="920"/>
        <end position="1012"/>
    </location>
</feature>
<evidence type="ECO:0000256" key="1">
    <source>
        <dbReference type="SAM" id="MobiDB-lite"/>
    </source>
</evidence>
<feature type="region of interest" description="Disordered" evidence="1">
    <location>
        <begin position="752"/>
        <end position="778"/>
    </location>
</feature>
<dbReference type="GO" id="GO:0004386">
    <property type="term" value="F:helicase activity"/>
    <property type="evidence" value="ECO:0007669"/>
    <property type="project" value="InterPro"/>
</dbReference>
<feature type="region of interest" description="Disordered" evidence="1">
    <location>
        <begin position="843"/>
        <end position="875"/>
    </location>
</feature>